<gene>
    <name evidence="10" type="ORF">E6O51_01195</name>
</gene>
<dbReference type="PIRSF" id="PIRSF000137">
    <property type="entry name" value="Alcohol_oxidase"/>
    <property type="match status" value="1"/>
</dbReference>
<dbReference type="GO" id="GO:0050660">
    <property type="term" value="F:flavin adenine dinucleotide binding"/>
    <property type="evidence" value="ECO:0007669"/>
    <property type="project" value="InterPro"/>
</dbReference>
<accession>A0A4S4AYN3</accession>
<sequence>MSETYDFIVIGAGSAGCVLANRLSADGRHRVLLVEAGGAGRHPSFHIPVGYVWNRAHSRGNWLYRTEPEESSGHRAILWPRGKVLGGSSAINGLLYIRGQARDYDEWRDLGNPGWGWNDVLPYFRRAEDQARGEDAWHGVGGPLAVTDPGERHPLSDAWLAAAREAGYPVLDDFNGDRQEGLGYFQMTVRKGIRASTANAYLRPARKRRNLTVLTGARATRLLFEGRRAVGVRLLVQGQAREFRAGRELILSAGAVASPALLQHSGVGDGAHLQSLGIPVTAHLPGVGRNLQDHYMVSLVYRVQGLNTFNEAARGWRAVREGLRYALFRRGLLTVSAAQINAFLPTTADPAHPDVQFHVMPGSFNFDTGAVERIPGMTCGVCQLRPRSRGSILIAGTDPLAAPPIRPNYLAAEEDVRALIEGLRHARRIAAQPALARHIAEERQPGPEADDDAALLDFARRTGKTLYHPVGTCRMGRDGDAVVDESLRVRGVDGLRVVDASIMPTLVSGNTNAPTIMIAERAADLILNSPAIEYTTPVRAEPVEARSGQRPSTSSGRTVGAI</sequence>
<evidence type="ECO:0000256" key="7">
    <source>
        <dbReference type="SAM" id="MobiDB-lite"/>
    </source>
</evidence>
<evidence type="ECO:0000259" key="9">
    <source>
        <dbReference type="PROSITE" id="PS00624"/>
    </source>
</evidence>
<dbReference type="SUPFAM" id="SSF54373">
    <property type="entry name" value="FAD-linked reductases, C-terminal domain"/>
    <property type="match status" value="1"/>
</dbReference>
<keyword evidence="4 5" id="KW-0274">FAD</keyword>
<name>A0A4S4AYN3_9RHOO</name>
<dbReference type="Pfam" id="PF05199">
    <property type="entry name" value="GMC_oxred_C"/>
    <property type="match status" value="1"/>
</dbReference>
<dbReference type="OrthoDB" id="9785276at2"/>
<dbReference type="SUPFAM" id="SSF51905">
    <property type="entry name" value="FAD/NAD(P)-binding domain"/>
    <property type="match status" value="1"/>
</dbReference>
<proteinExistence type="inferred from homology"/>
<comment type="cofactor">
    <cofactor evidence="1 5">
        <name>FAD</name>
        <dbReference type="ChEBI" id="CHEBI:57692"/>
    </cofactor>
</comment>
<dbReference type="Pfam" id="PF00732">
    <property type="entry name" value="GMC_oxred_N"/>
    <property type="match status" value="1"/>
</dbReference>
<dbReference type="PANTHER" id="PTHR11552">
    <property type="entry name" value="GLUCOSE-METHANOL-CHOLINE GMC OXIDOREDUCTASE"/>
    <property type="match status" value="1"/>
</dbReference>
<keyword evidence="3 6" id="KW-0285">Flavoprotein</keyword>
<organism evidence="10 11">
    <name type="scientific">Pseudothauera rhizosphaerae</name>
    <dbReference type="NCBI Taxonomy" id="2565932"/>
    <lineage>
        <taxon>Bacteria</taxon>
        <taxon>Pseudomonadati</taxon>
        <taxon>Pseudomonadota</taxon>
        <taxon>Betaproteobacteria</taxon>
        <taxon>Rhodocyclales</taxon>
        <taxon>Zoogloeaceae</taxon>
        <taxon>Pseudothauera</taxon>
    </lineage>
</organism>
<feature type="region of interest" description="Disordered" evidence="7">
    <location>
        <begin position="538"/>
        <end position="562"/>
    </location>
</feature>
<keyword evidence="11" id="KW-1185">Reference proteome</keyword>
<evidence type="ECO:0000256" key="4">
    <source>
        <dbReference type="ARBA" id="ARBA00022827"/>
    </source>
</evidence>
<keyword evidence="10" id="KW-0560">Oxidoreductase</keyword>
<dbReference type="EC" id="1.1.99.1" evidence="10"/>
<dbReference type="EMBL" id="SSOD01000001">
    <property type="protein sequence ID" value="THF65245.1"/>
    <property type="molecule type" value="Genomic_DNA"/>
</dbReference>
<dbReference type="InterPro" id="IPR000172">
    <property type="entry name" value="GMC_OxRdtase_N"/>
</dbReference>
<dbReference type="Proteomes" id="UP000307956">
    <property type="component" value="Unassembled WGS sequence"/>
</dbReference>
<feature type="binding site" evidence="5">
    <location>
        <position position="84"/>
    </location>
    <ligand>
        <name>FAD</name>
        <dbReference type="ChEBI" id="CHEBI:57692"/>
    </ligand>
</feature>
<comment type="caution">
    <text evidence="10">The sequence shown here is derived from an EMBL/GenBank/DDBJ whole genome shotgun (WGS) entry which is preliminary data.</text>
</comment>
<dbReference type="InterPro" id="IPR036188">
    <property type="entry name" value="FAD/NAD-bd_sf"/>
</dbReference>
<protein>
    <submittedName>
        <fullName evidence="10">Choline dehydrogenase</fullName>
        <ecNumber evidence="10">1.1.99.1</ecNumber>
    </submittedName>
</protein>
<reference evidence="10 11" key="1">
    <citation type="submission" date="2019-04" db="EMBL/GenBank/DDBJ databases">
        <title>Azoarcus rhizosphaerae sp. nov. isolated from rhizosphere of Ficus religiosa.</title>
        <authorList>
            <person name="Lin S.-Y."/>
            <person name="Hameed A."/>
            <person name="Hsu Y.-H."/>
            <person name="Young C.-C."/>
        </authorList>
    </citation>
    <scope>NUCLEOTIDE SEQUENCE [LARGE SCALE GENOMIC DNA]</scope>
    <source>
        <strain evidence="10 11">CC-YHH848</strain>
    </source>
</reference>
<dbReference type="Gene3D" id="3.30.560.10">
    <property type="entry name" value="Glucose Oxidase, domain 3"/>
    <property type="match status" value="1"/>
</dbReference>
<dbReference type="PROSITE" id="PS00624">
    <property type="entry name" value="GMC_OXRED_2"/>
    <property type="match status" value="1"/>
</dbReference>
<dbReference type="AlphaFoldDB" id="A0A4S4AYN3"/>
<dbReference type="InterPro" id="IPR007867">
    <property type="entry name" value="GMC_OxRtase_C"/>
</dbReference>
<dbReference type="Gene3D" id="3.50.50.60">
    <property type="entry name" value="FAD/NAD(P)-binding domain"/>
    <property type="match status" value="1"/>
</dbReference>
<feature type="compositionally biased region" description="Polar residues" evidence="7">
    <location>
        <begin position="549"/>
        <end position="562"/>
    </location>
</feature>
<dbReference type="GO" id="GO:0008812">
    <property type="term" value="F:choline dehydrogenase activity"/>
    <property type="evidence" value="ECO:0007669"/>
    <property type="project" value="UniProtKB-EC"/>
</dbReference>
<evidence type="ECO:0000259" key="8">
    <source>
        <dbReference type="PROSITE" id="PS00623"/>
    </source>
</evidence>
<dbReference type="NCBIfam" id="NF002550">
    <property type="entry name" value="PRK02106.1"/>
    <property type="match status" value="1"/>
</dbReference>
<dbReference type="RefSeq" id="WP_136383138.1">
    <property type="nucleotide sequence ID" value="NZ_SSOD01000001.1"/>
</dbReference>
<feature type="domain" description="Glucose-methanol-choline oxidoreductase N-terminal" evidence="8">
    <location>
        <begin position="82"/>
        <end position="105"/>
    </location>
</feature>
<evidence type="ECO:0000256" key="6">
    <source>
        <dbReference type="RuleBase" id="RU003968"/>
    </source>
</evidence>
<feature type="domain" description="Glucose-methanol-choline oxidoreductase N-terminal" evidence="9">
    <location>
        <begin position="254"/>
        <end position="268"/>
    </location>
</feature>
<dbReference type="InterPro" id="IPR012132">
    <property type="entry name" value="GMC_OxRdtase"/>
</dbReference>
<evidence type="ECO:0000313" key="10">
    <source>
        <dbReference type="EMBL" id="THF65245.1"/>
    </source>
</evidence>
<dbReference type="PROSITE" id="PS00623">
    <property type="entry name" value="GMC_OXRED_1"/>
    <property type="match status" value="1"/>
</dbReference>
<evidence type="ECO:0000256" key="1">
    <source>
        <dbReference type="ARBA" id="ARBA00001974"/>
    </source>
</evidence>
<evidence type="ECO:0000256" key="3">
    <source>
        <dbReference type="ARBA" id="ARBA00022630"/>
    </source>
</evidence>
<comment type="similarity">
    <text evidence="2 6">Belongs to the GMC oxidoreductase family.</text>
</comment>
<evidence type="ECO:0000256" key="5">
    <source>
        <dbReference type="PIRSR" id="PIRSR000137-2"/>
    </source>
</evidence>
<evidence type="ECO:0000313" key="11">
    <source>
        <dbReference type="Proteomes" id="UP000307956"/>
    </source>
</evidence>
<dbReference type="PANTHER" id="PTHR11552:SF147">
    <property type="entry name" value="CHOLINE DEHYDROGENASE, MITOCHONDRIAL"/>
    <property type="match status" value="1"/>
</dbReference>
<evidence type="ECO:0000256" key="2">
    <source>
        <dbReference type="ARBA" id="ARBA00010790"/>
    </source>
</evidence>